<dbReference type="InterPro" id="IPR021190">
    <property type="entry name" value="Pept_M10A"/>
</dbReference>
<feature type="chain" id="PRO_5022064040" evidence="7">
    <location>
        <begin position="22"/>
        <end position="729"/>
    </location>
</feature>
<gene>
    <name evidence="10" type="ORF">Pla133_37750</name>
</gene>
<dbReference type="SUPFAM" id="SSF55486">
    <property type="entry name" value="Metalloproteases ('zincins'), catalytic domain"/>
    <property type="match status" value="1"/>
</dbReference>
<dbReference type="GO" id="GO:0008270">
    <property type="term" value="F:zinc ion binding"/>
    <property type="evidence" value="ECO:0007669"/>
    <property type="project" value="InterPro"/>
</dbReference>
<sequence precursor="true">MGRRLAFGCLLAVALGYTASAHIRILHPSNGSPLYWANPASVGVTINSAGSDDILDGSHETAVRNAIDAWNVVPGSGANLIENTNPGSKARTDWAADDIHLVWFDEAGSSGYFPGSSGVVAITPLWFVSDGRITDADILFNGKTFQFTTSGEPGRFDVQDVVTHELGHFLGLDHSGHAGAAMFPYVDPTVILHRSLSLDDAYGVRSAYPAATFGSFSGRVLHYDDSPVARPHVIAVDADGRTAAAALGALNGTFLLRGLDAGTYSIYVDPLDDPVSAANLTGSYTVDLDFESTWYTGQHTVAVGQTVALGDLSCGPDVSIQIGRSSDRLPRRATAGVTTLHSLRGTGLVNGSTLTASDPDVVLTPVSWLGTVVTFQVTVPTGEASGHVDVIVTSPFGAVDVLPGGLEITPSDPIVSSVTPSQGSLGGGNTITIAGAEFHPGARVVIGDRIYVDGLPGGCTVVDENTITLTTSATVGGLHDVVVIDASGVEGRLASAFQTTELPQVDVVFPPSGDVDGGTELILTGADFVSGAQVTVGGASATVTFVDASRLEVVTPAGGGAGTVSLQITNPGGYAASSTFTYVAKDDPQLGAVAPGSGASSGGELVTIIGDNFGPDSRVWFGVDPETGAGGSEAGGVVVVDANTITAVTPGGGGTVAVLVCDETTGQASLLPSAFTYVSSESSGGGGCGMIATPGPGPWRQALAGSLWIALLLGFGLVRLASARRVLAG</sequence>
<keyword evidence="6" id="KW-1133">Transmembrane helix</keyword>
<feature type="transmembrane region" description="Helical" evidence="6">
    <location>
        <begin position="702"/>
        <end position="721"/>
    </location>
</feature>
<keyword evidence="3 7" id="KW-0732">Signal</keyword>
<evidence type="ECO:0000256" key="7">
    <source>
        <dbReference type="SAM" id="SignalP"/>
    </source>
</evidence>
<dbReference type="CDD" id="cd00603">
    <property type="entry name" value="IPT_PCSR"/>
    <property type="match status" value="1"/>
</dbReference>
<dbReference type="SMART" id="SM00429">
    <property type="entry name" value="IPT"/>
    <property type="match status" value="3"/>
</dbReference>
<feature type="domain" description="IPT/TIG" evidence="9">
    <location>
        <begin position="412"/>
        <end position="500"/>
    </location>
</feature>
<dbReference type="InterPro" id="IPR013783">
    <property type="entry name" value="Ig-like_fold"/>
</dbReference>
<dbReference type="Gene3D" id="3.40.390.10">
    <property type="entry name" value="Collagenase (Catalytic Domain)"/>
    <property type="match status" value="1"/>
</dbReference>
<dbReference type="InterPro" id="IPR006026">
    <property type="entry name" value="Peptidase_Metallo"/>
</dbReference>
<evidence type="ECO:0000313" key="10">
    <source>
        <dbReference type="EMBL" id="QDU68673.1"/>
    </source>
</evidence>
<evidence type="ECO:0000256" key="3">
    <source>
        <dbReference type="ARBA" id="ARBA00022729"/>
    </source>
</evidence>
<evidence type="ECO:0000256" key="5">
    <source>
        <dbReference type="ARBA" id="ARBA00022833"/>
    </source>
</evidence>
<keyword evidence="2" id="KW-0479">Metal-binding</keyword>
<dbReference type="Proteomes" id="UP000316921">
    <property type="component" value="Chromosome"/>
</dbReference>
<accession>A0A518BP13</accession>
<dbReference type="InterPro" id="IPR014756">
    <property type="entry name" value="Ig_E-set"/>
</dbReference>
<dbReference type="Pfam" id="PF00413">
    <property type="entry name" value="Peptidase_M10"/>
    <property type="match status" value="1"/>
</dbReference>
<dbReference type="RefSeq" id="WP_419191702.1">
    <property type="nucleotide sequence ID" value="NZ_CP036287.1"/>
</dbReference>
<keyword evidence="6" id="KW-0472">Membrane</keyword>
<feature type="domain" description="IPT/TIG" evidence="9">
    <location>
        <begin position="502"/>
        <end position="583"/>
    </location>
</feature>
<dbReference type="InterPro" id="IPR002909">
    <property type="entry name" value="IPT_dom"/>
</dbReference>
<dbReference type="SUPFAM" id="SSF81296">
    <property type="entry name" value="E set domains"/>
    <property type="match status" value="3"/>
</dbReference>
<dbReference type="SMART" id="SM00235">
    <property type="entry name" value="ZnMc"/>
    <property type="match status" value="1"/>
</dbReference>
<evidence type="ECO:0000256" key="4">
    <source>
        <dbReference type="ARBA" id="ARBA00022801"/>
    </source>
</evidence>
<keyword evidence="5" id="KW-0862">Zinc</keyword>
<dbReference type="KEGG" id="pbap:Pla133_37750"/>
<evidence type="ECO:0000256" key="6">
    <source>
        <dbReference type="SAM" id="Phobius"/>
    </source>
</evidence>
<dbReference type="Gene3D" id="2.60.40.10">
    <property type="entry name" value="Immunoglobulins"/>
    <property type="match status" value="3"/>
</dbReference>
<protein>
    <submittedName>
        <fullName evidence="10">IPT/TIG domain protein</fullName>
    </submittedName>
</protein>
<dbReference type="PANTHER" id="PTHR46769">
    <property type="entry name" value="POLYCYSTIC KIDNEY AND HEPATIC DISEASE 1 (AUTOSOMAL RECESSIVE)-LIKE 1"/>
    <property type="match status" value="1"/>
</dbReference>
<dbReference type="CDD" id="cd00102">
    <property type="entry name" value="IPT"/>
    <property type="match status" value="2"/>
</dbReference>
<proteinExistence type="predicted"/>
<dbReference type="EMBL" id="CP036287">
    <property type="protein sequence ID" value="QDU68673.1"/>
    <property type="molecule type" value="Genomic_DNA"/>
</dbReference>
<evidence type="ECO:0000256" key="2">
    <source>
        <dbReference type="ARBA" id="ARBA00022723"/>
    </source>
</evidence>
<reference evidence="10 11" key="1">
    <citation type="submission" date="2019-02" db="EMBL/GenBank/DDBJ databases">
        <title>Deep-cultivation of Planctomycetes and their phenomic and genomic characterization uncovers novel biology.</title>
        <authorList>
            <person name="Wiegand S."/>
            <person name="Jogler M."/>
            <person name="Boedeker C."/>
            <person name="Pinto D."/>
            <person name="Vollmers J."/>
            <person name="Rivas-Marin E."/>
            <person name="Kohn T."/>
            <person name="Peeters S.H."/>
            <person name="Heuer A."/>
            <person name="Rast P."/>
            <person name="Oberbeckmann S."/>
            <person name="Bunk B."/>
            <person name="Jeske O."/>
            <person name="Meyerdierks A."/>
            <person name="Storesund J.E."/>
            <person name="Kallscheuer N."/>
            <person name="Luecker S."/>
            <person name="Lage O.M."/>
            <person name="Pohl T."/>
            <person name="Merkel B.J."/>
            <person name="Hornburger P."/>
            <person name="Mueller R.-W."/>
            <person name="Bruemmer F."/>
            <person name="Labrenz M."/>
            <person name="Spormann A.M."/>
            <person name="Op den Camp H."/>
            <person name="Overmann J."/>
            <person name="Amann R."/>
            <person name="Jetten M.S.M."/>
            <person name="Mascher T."/>
            <person name="Medema M.H."/>
            <person name="Devos D.P."/>
            <person name="Kaster A.-K."/>
            <person name="Ovreas L."/>
            <person name="Rohde M."/>
            <person name="Galperin M.Y."/>
            <person name="Jogler C."/>
        </authorList>
    </citation>
    <scope>NUCLEOTIDE SEQUENCE [LARGE SCALE GENOMIC DNA]</scope>
    <source>
        <strain evidence="10 11">Pla133</strain>
    </source>
</reference>
<keyword evidence="4" id="KW-0378">Hydrolase</keyword>
<dbReference type="InterPro" id="IPR052387">
    <property type="entry name" value="Fibrocystin"/>
</dbReference>
<feature type="signal peptide" evidence="7">
    <location>
        <begin position="1"/>
        <end position="21"/>
    </location>
</feature>
<dbReference type="GO" id="GO:0031012">
    <property type="term" value="C:extracellular matrix"/>
    <property type="evidence" value="ECO:0007669"/>
    <property type="project" value="InterPro"/>
</dbReference>
<dbReference type="GO" id="GO:0006508">
    <property type="term" value="P:proteolysis"/>
    <property type="evidence" value="ECO:0007669"/>
    <property type="project" value="UniProtKB-KW"/>
</dbReference>
<evidence type="ECO:0000259" key="9">
    <source>
        <dbReference type="SMART" id="SM00429"/>
    </source>
</evidence>
<feature type="domain" description="Peptidase metallopeptidase" evidence="8">
    <location>
        <begin position="32"/>
        <end position="210"/>
    </location>
</feature>
<dbReference type="AlphaFoldDB" id="A0A518BP13"/>
<dbReference type="InterPro" id="IPR024079">
    <property type="entry name" value="MetalloPept_cat_dom_sf"/>
</dbReference>
<organism evidence="10 11">
    <name type="scientific">Engelhardtia mirabilis</name>
    <dbReference type="NCBI Taxonomy" id="2528011"/>
    <lineage>
        <taxon>Bacteria</taxon>
        <taxon>Pseudomonadati</taxon>
        <taxon>Planctomycetota</taxon>
        <taxon>Planctomycetia</taxon>
        <taxon>Planctomycetia incertae sedis</taxon>
        <taxon>Engelhardtia</taxon>
    </lineage>
</organism>
<evidence type="ECO:0000259" key="8">
    <source>
        <dbReference type="SMART" id="SM00235"/>
    </source>
</evidence>
<dbReference type="PANTHER" id="PTHR46769:SF2">
    <property type="entry name" value="FIBROCYSTIN-L ISOFORM 2 PRECURSOR-RELATED"/>
    <property type="match status" value="1"/>
</dbReference>
<evidence type="ECO:0000256" key="1">
    <source>
        <dbReference type="ARBA" id="ARBA00022670"/>
    </source>
</evidence>
<keyword evidence="1" id="KW-0645">Protease</keyword>
<keyword evidence="6" id="KW-0812">Transmembrane</keyword>
<feature type="domain" description="IPT/TIG" evidence="9">
    <location>
        <begin position="587"/>
        <end position="678"/>
    </location>
</feature>
<dbReference type="InterPro" id="IPR001818">
    <property type="entry name" value="Pept_M10_metallopeptidase"/>
</dbReference>
<keyword evidence="11" id="KW-1185">Reference proteome</keyword>
<dbReference type="GO" id="GO:0004222">
    <property type="term" value="F:metalloendopeptidase activity"/>
    <property type="evidence" value="ECO:0007669"/>
    <property type="project" value="InterPro"/>
</dbReference>
<dbReference type="Pfam" id="PF01833">
    <property type="entry name" value="TIG"/>
    <property type="match status" value="3"/>
</dbReference>
<evidence type="ECO:0000313" key="11">
    <source>
        <dbReference type="Proteomes" id="UP000316921"/>
    </source>
</evidence>
<dbReference type="PRINTS" id="PR00138">
    <property type="entry name" value="MATRIXIN"/>
</dbReference>
<name>A0A518BP13_9BACT</name>